<dbReference type="SUPFAM" id="SSF51971">
    <property type="entry name" value="Nucleotide-binding domain"/>
    <property type="match status" value="1"/>
</dbReference>
<feature type="domain" description="NADH:flavin oxidoreductase/NADH oxidase N-terminal" evidence="10">
    <location>
        <begin position="8"/>
        <end position="354"/>
    </location>
</feature>
<dbReference type="InterPro" id="IPR013785">
    <property type="entry name" value="Aldolase_TIM"/>
</dbReference>
<comment type="caution">
    <text evidence="12">The sequence shown here is derived from an EMBL/GenBank/DDBJ whole genome shotgun (WGS) entry which is preliminary data.</text>
</comment>
<organism evidence="12 13">
    <name type="scientific">Candidatus Scatomorpha intestinigallinarum</name>
    <dbReference type="NCBI Taxonomy" id="2840923"/>
    <lineage>
        <taxon>Bacteria</taxon>
        <taxon>Bacillati</taxon>
        <taxon>Bacillota</taxon>
        <taxon>Clostridia</taxon>
        <taxon>Eubacteriales</taxon>
        <taxon>Candidatus Scatomorpha</taxon>
    </lineage>
</organism>
<dbReference type="PRINTS" id="PR00368">
    <property type="entry name" value="FADPNR"/>
</dbReference>
<comment type="cofactor">
    <cofactor evidence="2">
        <name>[4Fe-4S] cluster</name>
        <dbReference type="ChEBI" id="CHEBI:49883"/>
    </cofactor>
</comment>
<dbReference type="InterPro" id="IPR023753">
    <property type="entry name" value="FAD/NAD-binding_dom"/>
</dbReference>
<dbReference type="Pfam" id="PF00724">
    <property type="entry name" value="Oxidored_FMN"/>
    <property type="match status" value="1"/>
</dbReference>
<keyword evidence="7" id="KW-0560">Oxidoreductase</keyword>
<dbReference type="Gene3D" id="3.20.20.70">
    <property type="entry name" value="Aldolase class I"/>
    <property type="match status" value="1"/>
</dbReference>
<evidence type="ECO:0000313" key="13">
    <source>
        <dbReference type="Proteomes" id="UP000824238"/>
    </source>
</evidence>
<keyword evidence="8" id="KW-0408">Iron</keyword>
<evidence type="ECO:0000256" key="9">
    <source>
        <dbReference type="ARBA" id="ARBA00023014"/>
    </source>
</evidence>
<evidence type="ECO:0000256" key="4">
    <source>
        <dbReference type="ARBA" id="ARBA00022630"/>
    </source>
</evidence>
<dbReference type="InterPro" id="IPR036188">
    <property type="entry name" value="FAD/NAD-bd_sf"/>
</dbReference>
<feature type="domain" description="FAD/NAD(P)-binding" evidence="11">
    <location>
        <begin position="399"/>
        <end position="625"/>
    </location>
</feature>
<accession>A0A9D1IYU7</accession>
<dbReference type="GO" id="GO:0051536">
    <property type="term" value="F:iron-sulfur cluster binding"/>
    <property type="evidence" value="ECO:0007669"/>
    <property type="project" value="UniProtKB-KW"/>
</dbReference>
<keyword evidence="6" id="KW-0479">Metal-binding</keyword>
<evidence type="ECO:0000256" key="8">
    <source>
        <dbReference type="ARBA" id="ARBA00023004"/>
    </source>
</evidence>
<dbReference type="GO" id="GO:0016491">
    <property type="term" value="F:oxidoreductase activity"/>
    <property type="evidence" value="ECO:0007669"/>
    <property type="project" value="UniProtKB-KW"/>
</dbReference>
<name>A0A9D1IYU7_9FIRM</name>
<comment type="similarity">
    <text evidence="3">In the N-terminal section; belongs to the NADH:flavin oxidoreductase/NADH oxidase family.</text>
</comment>
<dbReference type="InterPro" id="IPR001155">
    <property type="entry name" value="OxRdtase_FMN_N"/>
</dbReference>
<proteinExistence type="inferred from homology"/>
<comment type="cofactor">
    <cofactor evidence="1">
        <name>FMN</name>
        <dbReference type="ChEBI" id="CHEBI:58210"/>
    </cofactor>
</comment>
<keyword evidence="5" id="KW-0288">FMN</keyword>
<evidence type="ECO:0000256" key="1">
    <source>
        <dbReference type="ARBA" id="ARBA00001917"/>
    </source>
</evidence>
<gene>
    <name evidence="12" type="ORF">IAD36_01165</name>
</gene>
<evidence type="ECO:0000259" key="11">
    <source>
        <dbReference type="Pfam" id="PF07992"/>
    </source>
</evidence>
<protein>
    <submittedName>
        <fullName evidence="12">FAD-dependent oxidoreductase</fullName>
    </submittedName>
</protein>
<dbReference type="PANTHER" id="PTHR42917">
    <property type="entry name" value="2,4-DIENOYL-COA REDUCTASE"/>
    <property type="match status" value="1"/>
</dbReference>
<sequence>MSTCNCPSLFRPGKIGNVEIRNRSVMPSMGLSSTVGGFVNDTCIRHYVERAKGGFGLICIEVTCIDAPLGLNTANMLRADDDKYIPGLTKLASAIHAEGAKCVLEISHTGRGAKREIIGGQPVGPSPIAMPMFYVIGVERETPRELTIPEIEAIEDKYAEGAYRAKLAGFDGVEIHATGYYLCVQFLGRDSNKRTDKYGGSAENRFRFVENIINKVRAKCGEDFAILVKPSLFSGTGITIDDGKYYVKRMIELGVDGIEVMGGAGNKVMPNDDDLPFTASRPMAMAPLAKMYREYARSIFGEDLKTQFIAGGDIRTADVIENAFANDICDFVFIGKSCVVEPHFVRLLQEGRDREIHPCIGCYVCASDQLATGAHCYCSGNGAMACESHFDLPPAEKVKKVVVVGGGPSGIEAAKVLKRRGHDVTIIEKSDKLGGQIHYAMQPLKKDHFKPLIPYFEATVEANNIPVIYNTEATVENIMAMDPDVVICATGVKPGRLPVPGIDLPHVLSGKDYLIGKKEVPGKRVVVVGGGDVGCEVAEKLGSEGHEVTLLEMLDVLAPGYMFGNRCVLLHGLHRYNVTQHLGTKCHAIEEDKVIAADKIGFRFDIPCDNVVICTGDPADNELYKSLVGMVPEVYNIGDSDTPSNLAKNHAAAYALARSI</sequence>
<dbReference type="GO" id="GO:0046872">
    <property type="term" value="F:metal ion binding"/>
    <property type="evidence" value="ECO:0007669"/>
    <property type="project" value="UniProtKB-KW"/>
</dbReference>
<evidence type="ECO:0000259" key="10">
    <source>
        <dbReference type="Pfam" id="PF00724"/>
    </source>
</evidence>
<dbReference type="Proteomes" id="UP000824238">
    <property type="component" value="Unassembled WGS sequence"/>
</dbReference>
<dbReference type="Gene3D" id="3.40.50.720">
    <property type="entry name" value="NAD(P)-binding Rossmann-like Domain"/>
    <property type="match status" value="1"/>
</dbReference>
<evidence type="ECO:0000256" key="7">
    <source>
        <dbReference type="ARBA" id="ARBA00023002"/>
    </source>
</evidence>
<keyword evidence="4" id="KW-0285">Flavoprotein</keyword>
<dbReference type="Pfam" id="PF07992">
    <property type="entry name" value="Pyr_redox_2"/>
    <property type="match status" value="1"/>
</dbReference>
<dbReference type="InterPro" id="IPR051793">
    <property type="entry name" value="NADH:flavin_oxidoreductase"/>
</dbReference>
<dbReference type="AlphaFoldDB" id="A0A9D1IYU7"/>
<dbReference type="GO" id="GO:0010181">
    <property type="term" value="F:FMN binding"/>
    <property type="evidence" value="ECO:0007669"/>
    <property type="project" value="InterPro"/>
</dbReference>
<evidence type="ECO:0000256" key="2">
    <source>
        <dbReference type="ARBA" id="ARBA00001966"/>
    </source>
</evidence>
<dbReference type="EMBL" id="DVHH01000028">
    <property type="protein sequence ID" value="HIR54204.1"/>
    <property type="molecule type" value="Genomic_DNA"/>
</dbReference>
<evidence type="ECO:0000256" key="6">
    <source>
        <dbReference type="ARBA" id="ARBA00022723"/>
    </source>
</evidence>
<dbReference type="Gene3D" id="3.50.50.60">
    <property type="entry name" value="FAD/NAD(P)-binding domain"/>
    <property type="match status" value="1"/>
</dbReference>
<keyword evidence="9" id="KW-0411">Iron-sulfur</keyword>
<reference evidence="12" key="1">
    <citation type="submission" date="2020-10" db="EMBL/GenBank/DDBJ databases">
        <authorList>
            <person name="Gilroy R."/>
        </authorList>
    </citation>
    <scope>NUCLEOTIDE SEQUENCE</scope>
    <source>
        <strain evidence="12">ChiGjej3B3-7149</strain>
    </source>
</reference>
<dbReference type="SUPFAM" id="SSF51395">
    <property type="entry name" value="FMN-linked oxidoreductases"/>
    <property type="match status" value="1"/>
</dbReference>
<evidence type="ECO:0000256" key="3">
    <source>
        <dbReference type="ARBA" id="ARBA00011048"/>
    </source>
</evidence>
<dbReference type="CDD" id="cd02803">
    <property type="entry name" value="OYE_like_FMN_family"/>
    <property type="match status" value="1"/>
</dbReference>
<evidence type="ECO:0000256" key="5">
    <source>
        <dbReference type="ARBA" id="ARBA00022643"/>
    </source>
</evidence>
<dbReference type="PANTHER" id="PTHR42917:SF2">
    <property type="entry name" value="2,4-DIENOYL-COA REDUCTASE [(2E)-ENOYL-COA-PRODUCING]"/>
    <property type="match status" value="1"/>
</dbReference>
<evidence type="ECO:0000313" key="12">
    <source>
        <dbReference type="EMBL" id="HIR54204.1"/>
    </source>
</evidence>
<dbReference type="PRINTS" id="PR00469">
    <property type="entry name" value="PNDRDTASEII"/>
</dbReference>
<reference evidence="12" key="2">
    <citation type="journal article" date="2021" name="PeerJ">
        <title>Extensive microbial diversity within the chicken gut microbiome revealed by metagenomics and culture.</title>
        <authorList>
            <person name="Gilroy R."/>
            <person name="Ravi A."/>
            <person name="Getino M."/>
            <person name="Pursley I."/>
            <person name="Horton D.L."/>
            <person name="Alikhan N.F."/>
            <person name="Baker D."/>
            <person name="Gharbi K."/>
            <person name="Hall N."/>
            <person name="Watson M."/>
            <person name="Adriaenssens E.M."/>
            <person name="Foster-Nyarko E."/>
            <person name="Jarju S."/>
            <person name="Secka A."/>
            <person name="Antonio M."/>
            <person name="Oren A."/>
            <person name="Chaudhuri R.R."/>
            <person name="La Ragione R."/>
            <person name="Hildebrand F."/>
            <person name="Pallen M.J."/>
        </authorList>
    </citation>
    <scope>NUCLEOTIDE SEQUENCE</scope>
    <source>
        <strain evidence="12">ChiGjej3B3-7149</strain>
    </source>
</reference>